<feature type="domain" description="AMP-dependent synthetase/ligase" evidence="1">
    <location>
        <begin position="629"/>
        <end position="979"/>
    </location>
</feature>
<gene>
    <name evidence="2" type="ORF">RY831_05085</name>
</gene>
<dbReference type="PANTHER" id="PTHR43767">
    <property type="entry name" value="LONG-CHAIN-FATTY-ACID--COA LIGASE"/>
    <property type="match status" value="1"/>
</dbReference>
<protein>
    <submittedName>
        <fullName evidence="2">Class I adenylate-forming enzyme family protein</fullName>
    </submittedName>
</protein>
<evidence type="ECO:0000313" key="2">
    <source>
        <dbReference type="EMBL" id="MEC4718510.1"/>
    </source>
</evidence>
<evidence type="ECO:0000313" key="3">
    <source>
        <dbReference type="Proteomes" id="UP001352263"/>
    </source>
</evidence>
<evidence type="ECO:0000259" key="1">
    <source>
        <dbReference type="Pfam" id="PF00501"/>
    </source>
</evidence>
<dbReference type="SUPFAM" id="SSF56801">
    <property type="entry name" value="Acetyl-CoA synthetase-like"/>
    <property type="match status" value="1"/>
</dbReference>
<dbReference type="Proteomes" id="UP001352263">
    <property type="component" value="Unassembled WGS sequence"/>
</dbReference>
<comment type="caution">
    <text evidence="2">The sequence shown here is derived from an EMBL/GenBank/DDBJ whole genome shotgun (WGS) entry which is preliminary data.</text>
</comment>
<dbReference type="InterPro" id="IPR050237">
    <property type="entry name" value="ATP-dep_AMP-bd_enzyme"/>
</dbReference>
<dbReference type="CDD" id="cd04433">
    <property type="entry name" value="AFD_class_I"/>
    <property type="match status" value="1"/>
</dbReference>
<dbReference type="InterPro" id="IPR045851">
    <property type="entry name" value="AMP-bd_C_sf"/>
</dbReference>
<dbReference type="Gene3D" id="3.40.50.12780">
    <property type="entry name" value="N-terminal domain of ligase-like"/>
    <property type="match status" value="1"/>
</dbReference>
<dbReference type="InterPro" id="IPR020845">
    <property type="entry name" value="AMP-binding_CS"/>
</dbReference>
<accession>A0ABU6J556</accession>
<dbReference type="RefSeq" id="WP_326505246.1">
    <property type="nucleotide sequence ID" value="NZ_JAWIIV010000003.1"/>
</dbReference>
<organism evidence="2 3">
    <name type="scientific">Noviherbaspirillum album</name>
    <dbReference type="NCBI Taxonomy" id="3080276"/>
    <lineage>
        <taxon>Bacteria</taxon>
        <taxon>Pseudomonadati</taxon>
        <taxon>Pseudomonadota</taxon>
        <taxon>Betaproteobacteria</taxon>
        <taxon>Burkholderiales</taxon>
        <taxon>Oxalobacteraceae</taxon>
        <taxon>Noviherbaspirillum</taxon>
    </lineage>
</organism>
<dbReference type="Gene3D" id="3.30.300.30">
    <property type="match status" value="1"/>
</dbReference>
<dbReference type="InterPro" id="IPR042099">
    <property type="entry name" value="ANL_N_sf"/>
</dbReference>
<reference evidence="2 3" key="1">
    <citation type="submission" date="2023-10" db="EMBL/GenBank/DDBJ databases">
        <title>Noviherbaspirillum sp. CPCC 100848 genome assembly.</title>
        <authorList>
            <person name="Li X.Y."/>
            <person name="Fang X.M."/>
        </authorList>
    </citation>
    <scope>NUCLEOTIDE SEQUENCE [LARGE SCALE GENOMIC DNA]</scope>
    <source>
        <strain evidence="2 3">CPCC 100848</strain>
    </source>
</reference>
<name>A0ABU6J556_9BURK</name>
<proteinExistence type="predicted"/>
<dbReference type="EMBL" id="JAWIIV010000003">
    <property type="protein sequence ID" value="MEC4718510.1"/>
    <property type="molecule type" value="Genomic_DNA"/>
</dbReference>
<dbReference type="InterPro" id="IPR000873">
    <property type="entry name" value="AMP-dep_synth/lig_dom"/>
</dbReference>
<sequence length="1145" mass="125308">MHSTLGQDLPKAGFQFILDDIVDRLRHGTSLQEAIGDIVTLGGRVDLQHGLESLMPHQAALLEIAPDLPLHTVGEPGGNEKGKAYALGIWSHGRLWLSDAAPDDPECRLIGFVYVAPALDAAVAARAAELRHVLHGKDAEMESFFAQCDDEALRACLHEVHEAVDHTDPVLLYIGDKTITNFGKYNNLQARNGASLPESFFHRAARMRLADWTEEERILVFCLYWLRAAGCRGEEFNARQLSPATLDAYFEQRLRDYRERAPWLAVEETLSIAGKARLLARYRGDTAGELLTYRWVNGLTFYKEERLIERKALRADVRLMPENLRRHLSAAWGIDADIHANPERLFAACVARMAEKDFACDEPGMHAFEKLLQVIVDCAIDATGSDVGLTRGFRDTLRWQQAFAAQSYEEICNWSPAEHYCAVFPSKALLARLRHKPDMLIKMLYACSGRMQFNSWHYTPGHCPRASVPPDRHFYLPPRMPDTAIWSDQHHAGHVHAQVRNTIRCPEPILMNGRVYPGLVDLRLFRQNGHAYTDEELFLALRYSEYVRAACQAFADHQLRTGRAVPVTAFGKEWFREYFTALCSAPAPAASGASGTSGTSGASDATAAQGEANRPLSELFRILCRHAQAEKMALIEARHGLPERQLSYRELISRALDLRAALARHHLAPDACVTLWSQRPLHQAVAILAGLSNGVTIHPVNPALSASMLEGQLRHARPALLIIDDDAALPDGLEPDAIKETACLRWSAVFNQSGMADAGTVAAALAEVGGGADEQAGLLIYTSGTTGEPKGVRLGWQAIAANVRHAINAIGYEPGWVAGSLLPRFHTFTLISDLLPALLLGGRAVLVDSFDLQRLKPIVEAFQRHGVQSYSAAPVVLEACCALRAWRDVPSLRFAVAGAAPLKESTRVAYAELFGHPIVPCYGLTETTCFAAISPRAAVRAGAVGFPAGIEVCVLDEHGGQLAPGVTGELAMRGPSVIRNSYFRDHEGRFAGSFHGDGWFLSGDIGHLDADGYIYVTGRKKNMVIRGGEKIYLDDLDRCLFDAPGVVDCASIVQCRPGQPDIACTFIVTADQRPMERSRIEAAVLAQLTPRHMPDRIFFVDRVPRTPSGKASHRDLLALAANADAAGAAGAVNAANTSVREATAC</sequence>
<keyword evidence="3" id="KW-1185">Reference proteome</keyword>
<dbReference type="PROSITE" id="PS00455">
    <property type="entry name" value="AMP_BINDING"/>
    <property type="match status" value="1"/>
</dbReference>
<dbReference type="PANTHER" id="PTHR43767:SF10">
    <property type="entry name" value="SURFACTIN SYNTHASE SUBUNIT 1"/>
    <property type="match status" value="1"/>
</dbReference>
<dbReference type="Pfam" id="PF00501">
    <property type="entry name" value="AMP-binding"/>
    <property type="match status" value="1"/>
</dbReference>